<evidence type="ECO:0000256" key="9">
    <source>
        <dbReference type="ARBA" id="ARBA00023136"/>
    </source>
</evidence>
<dbReference type="InterPro" id="IPR005503">
    <property type="entry name" value="FliL"/>
</dbReference>
<dbReference type="Proteomes" id="UP000036406">
    <property type="component" value="Chromosome"/>
</dbReference>
<dbReference type="PATRIC" id="fig|330734.3.peg.1097"/>
<accession>A0A0H4HYV0</accession>
<keyword evidence="12" id="KW-1185">Reference proteome</keyword>
<dbReference type="AlphaFoldDB" id="A0A0H4HYV0"/>
<dbReference type="Pfam" id="PF03748">
    <property type="entry name" value="FliL"/>
    <property type="match status" value="1"/>
</dbReference>
<feature type="transmembrane region" description="Helical" evidence="10">
    <location>
        <begin position="20"/>
        <end position="41"/>
    </location>
</feature>
<evidence type="ECO:0000256" key="8">
    <source>
        <dbReference type="ARBA" id="ARBA00022989"/>
    </source>
</evidence>
<dbReference type="STRING" id="330734.ABA45_05180"/>
<protein>
    <recommendedName>
        <fullName evidence="10">Flagellar protein FliL</fullName>
    </recommendedName>
</protein>
<dbReference type="GO" id="GO:0071978">
    <property type="term" value="P:bacterial-type flagellum-dependent swarming motility"/>
    <property type="evidence" value="ECO:0007669"/>
    <property type="project" value="TreeGrafter"/>
</dbReference>
<evidence type="ECO:0000313" key="11">
    <source>
        <dbReference type="EMBL" id="AKO51886.1"/>
    </source>
</evidence>
<dbReference type="PANTHER" id="PTHR35091:SF2">
    <property type="entry name" value="FLAGELLAR PROTEIN FLIL"/>
    <property type="match status" value="1"/>
</dbReference>
<gene>
    <name evidence="11" type="ORF">ABA45_05180</name>
</gene>
<keyword evidence="4" id="KW-1003">Cell membrane</keyword>
<evidence type="ECO:0000256" key="7">
    <source>
        <dbReference type="ARBA" id="ARBA00022779"/>
    </source>
</evidence>
<evidence type="ECO:0000256" key="1">
    <source>
        <dbReference type="ARBA" id="ARBA00002254"/>
    </source>
</evidence>
<keyword evidence="11" id="KW-0282">Flagellum</keyword>
<keyword evidence="5 10" id="KW-0145">Chemotaxis</keyword>
<dbReference type="GO" id="GO:0009425">
    <property type="term" value="C:bacterial-type flagellum basal body"/>
    <property type="evidence" value="ECO:0007669"/>
    <property type="project" value="InterPro"/>
</dbReference>
<evidence type="ECO:0000256" key="3">
    <source>
        <dbReference type="ARBA" id="ARBA00008281"/>
    </source>
</evidence>
<dbReference type="RefSeq" id="WP_048384591.1">
    <property type="nucleotide sequence ID" value="NZ_CP011494.1"/>
</dbReference>
<dbReference type="GO" id="GO:0006935">
    <property type="term" value="P:chemotaxis"/>
    <property type="evidence" value="ECO:0007669"/>
    <property type="project" value="UniProtKB-KW"/>
</dbReference>
<comment type="similarity">
    <text evidence="3 10">Belongs to the FliL family.</text>
</comment>
<comment type="function">
    <text evidence="1 10">Controls the rotational direction of flagella during chemotaxis.</text>
</comment>
<evidence type="ECO:0000256" key="4">
    <source>
        <dbReference type="ARBA" id="ARBA00022475"/>
    </source>
</evidence>
<keyword evidence="6 10" id="KW-0812">Transmembrane</keyword>
<keyword evidence="10" id="KW-0997">Cell inner membrane</keyword>
<keyword evidence="11" id="KW-0969">Cilium</keyword>
<evidence type="ECO:0000256" key="5">
    <source>
        <dbReference type="ARBA" id="ARBA00022500"/>
    </source>
</evidence>
<keyword evidence="9 10" id="KW-0472">Membrane</keyword>
<keyword evidence="7 10" id="KW-0283">Flagellar rotation</keyword>
<evidence type="ECO:0000256" key="10">
    <source>
        <dbReference type="RuleBase" id="RU364125"/>
    </source>
</evidence>
<evidence type="ECO:0000313" key="12">
    <source>
        <dbReference type="Proteomes" id="UP000036406"/>
    </source>
</evidence>
<proteinExistence type="inferred from homology"/>
<organism evidence="11 12">
    <name type="scientific">Marinobacter psychrophilus</name>
    <dbReference type="NCBI Taxonomy" id="330734"/>
    <lineage>
        <taxon>Bacteria</taxon>
        <taxon>Pseudomonadati</taxon>
        <taxon>Pseudomonadota</taxon>
        <taxon>Gammaproteobacteria</taxon>
        <taxon>Pseudomonadales</taxon>
        <taxon>Marinobacteraceae</taxon>
        <taxon>Marinobacter</taxon>
    </lineage>
</organism>
<dbReference type="GO" id="GO:0005886">
    <property type="term" value="C:plasma membrane"/>
    <property type="evidence" value="ECO:0007669"/>
    <property type="project" value="UniProtKB-SubCell"/>
</dbReference>
<dbReference type="KEGG" id="mpq:ABA45_05180"/>
<keyword evidence="8 10" id="KW-1133">Transmembrane helix</keyword>
<comment type="subcellular location">
    <subcellularLocation>
        <location evidence="10">Cell inner membrane</location>
    </subcellularLocation>
    <subcellularLocation>
        <location evidence="2">Cell membrane</location>
        <topology evidence="2">Single-pass membrane protein</topology>
    </subcellularLocation>
</comment>
<name>A0A0H4HYV0_9GAMM</name>
<sequence length="169" mass="18308">MAENTSADEPVAKKSKLKLFVLLGFLILLAVGLAVAGALWFMNGSLLGMGGAETADEQAKEPEFLPSVYLDLEEPLLTTVQAEGRQRYAQIHMSLEAESQAVLDAAEVHLPLLRSQLIQLLGSRSFDSLRAPGGREELAQAMTDKVNELLANENAAAIRQVLFSNFVVQ</sequence>
<dbReference type="PANTHER" id="PTHR35091">
    <property type="entry name" value="FLAGELLAR PROTEIN FLIL"/>
    <property type="match status" value="1"/>
</dbReference>
<evidence type="ECO:0000256" key="6">
    <source>
        <dbReference type="ARBA" id="ARBA00022692"/>
    </source>
</evidence>
<evidence type="ECO:0000256" key="2">
    <source>
        <dbReference type="ARBA" id="ARBA00004162"/>
    </source>
</evidence>
<keyword evidence="11" id="KW-0966">Cell projection</keyword>
<reference evidence="11 12" key="1">
    <citation type="submission" date="2015-05" db="EMBL/GenBank/DDBJ databases">
        <title>Complete genome of Marinobacter psychrophilus strain 20041T isolated from sea-ice of the Canadian Basin.</title>
        <authorList>
            <person name="Song L."/>
            <person name="Ren L."/>
            <person name="Yu Y."/>
            <person name="Wang X."/>
        </authorList>
    </citation>
    <scope>NUCLEOTIDE SEQUENCE [LARGE SCALE GENOMIC DNA]</scope>
    <source>
        <strain evidence="11 12">20041</strain>
    </source>
</reference>
<dbReference type="EMBL" id="CP011494">
    <property type="protein sequence ID" value="AKO51886.1"/>
    <property type="molecule type" value="Genomic_DNA"/>
</dbReference>